<reference evidence="2" key="2">
    <citation type="journal article" date="2022" name="Microbiol. Resour. Announc.">
        <title>Metagenome Sequencing to Explore Phylogenomics of Terrestrial Cyanobacteria.</title>
        <authorList>
            <person name="Ward R.D."/>
            <person name="Stajich J.E."/>
            <person name="Johansen J.R."/>
            <person name="Huntemann M."/>
            <person name="Clum A."/>
            <person name="Foster B."/>
            <person name="Foster B."/>
            <person name="Roux S."/>
            <person name="Palaniappan K."/>
            <person name="Varghese N."/>
            <person name="Mukherjee S."/>
            <person name="Reddy T.B.K."/>
            <person name="Daum C."/>
            <person name="Copeland A."/>
            <person name="Chen I.A."/>
            <person name="Ivanova N.N."/>
            <person name="Kyrpides N.C."/>
            <person name="Shapiro N."/>
            <person name="Eloe-Fadrosh E.A."/>
            <person name="Pietrasiak N."/>
        </authorList>
    </citation>
    <scope>NUCLEOTIDE SEQUENCE</scope>
    <source>
        <strain evidence="2">CPER-KK1</strain>
    </source>
</reference>
<proteinExistence type="predicted"/>
<keyword evidence="1" id="KW-1133">Transmembrane helix</keyword>
<reference evidence="2" key="1">
    <citation type="submission" date="2021-05" db="EMBL/GenBank/DDBJ databases">
        <authorList>
            <person name="Pietrasiak N."/>
            <person name="Ward R."/>
            <person name="Stajich J.E."/>
            <person name="Kurbessoian T."/>
        </authorList>
    </citation>
    <scope>NUCLEOTIDE SEQUENCE</scope>
    <source>
        <strain evidence="2">CPER-KK1</strain>
    </source>
</reference>
<evidence type="ECO:0000256" key="1">
    <source>
        <dbReference type="SAM" id="Phobius"/>
    </source>
</evidence>
<dbReference type="Proteomes" id="UP000753908">
    <property type="component" value="Unassembled WGS sequence"/>
</dbReference>
<accession>A0A951PQ38</accession>
<dbReference type="AlphaFoldDB" id="A0A951PQ38"/>
<gene>
    <name evidence="2" type="ORF">KME25_24600</name>
</gene>
<organism evidence="2 3">
    <name type="scientific">Symplocastrum torsivum CPER-KK1</name>
    <dbReference type="NCBI Taxonomy" id="450513"/>
    <lineage>
        <taxon>Bacteria</taxon>
        <taxon>Bacillati</taxon>
        <taxon>Cyanobacteriota</taxon>
        <taxon>Cyanophyceae</taxon>
        <taxon>Oscillatoriophycideae</taxon>
        <taxon>Oscillatoriales</taxon>
        <taxon>Microcoleaceae</taxon>
        <taxon>Symplocastrum</taxon>
    </lineage>
</organism>
<keyword evidence="1" id="KW-0472">Membrane</keyword>
<comment type="caution">
    <text evidence="2">The sequence shown here is derived from an EMBL/GenBank/DDBJ whole genome shotgun (WGS) entry which is preliminary data.</text>
</comment>
<protein>
    <submittedName>
        <fullName evidence="2">Uncharacterized protein</fullName>
    </submittedName>
</protein>
<keyword evidence="1" id="KW-0812">Transmembrane</keyword>
<sequence length="97" mass="10423">MSILPNFLRSVVLTILLSFVAPILLLTVLLATLSVIGWVPGLEAIGQAGTTQLLKFLAVFGSGSPFEGITVIGFTCSLVGALFDAYSFYRYQNLNDH</sequence>
<name>A0A951PQ38_9CYAN</name>
<feature type="transmembrane region" description="Helical" evidence="1">
    <location>
        <begin position="69"/>
        <end position="89"/>
    </location>
</feature>
<feature type="transmembrane region" description="Helical" evidence="1">
    <location>
        <begin position="12"/>
        <end position="39"/>
    </location>
</feature>
<dbReference type="EMBL" id="JAHHIF010000044">
    <property type="protein sequence ID" value="MBW4547593.1"/>
    <property type="molecule type" value="Genomic_DNA"/>
</dbReference>
<evidence type="ECO:0000313" key="2">
    <source>
        <dbReference type="EMBL" id="MBW4547593.1"/>
    </source>
</evidence>
<evidence type="ECO:0000313" key="3">
    <source>
        <dbReference type="Proteomes" id="UP000753908"/>
    </source>
</evidence>